<evidence type="ECO:0000313" key="10">
    <source>
        <dbReference type="EMBL" id="RSU15699.1"/>
    </source>
</evidence>
<evidence type="ECO:0000256" key="3">
    <source>
        <dbReference type="ARBA" id="ARBA00022516"/>
    </source>
</evidence>
<evidence type="ECO:0000256" key="5">
    <source>
        <dbReference type="ARBA" id="ARBA00022840"/>
    </source>
</evidence>
<dbReference type="FunFam" id="3.30.230.10:FF:000072">
    <property type="entry name" value="Diphosphomevalonate decarboxylase"/>
    <property type="match status" value="1"/>
</dbReference>
<keyword evidence="11" id="KW-1185">Reference proteome</keyword>
<dbReference type="PANTHER" id="PTHR10977">
    <property type="entry name" value="DIPHOSPHOMEVALONATE DECARBOXYLASE"/>
    <property type="match status" value="1"/>
</dbReference>
<evidence type="ECO:0000256" key="2">
    <source>
        <dbReference type="ARBA" id="ARBA00012296"/>
    </source>
</evidence>
<dbReference type="EMBL" id="NGKA01000001">
    <property type="protein sequence ID" value="RSU15699.1"/>
    <property type="molecule type" value="Genomic_DNA"/>
</dbReference>
<name>A0A430B5W2_9ENTE</name>
<dbReference type="GO" id="GO:0005829">
    <property type="term" value="C:cytosol"/>
    <property type="evidence" value="ECO:0007669"/>
    <property type="project" value="InterPro"/>
</dbReference>
<dbReference type="InterPro" id="IPR020568">
    <property type="entry name" value="Ribosomal_Su5_D2-typ_SF"/>
</dbReference>
<dbReference type="PANTHER" id="PTHR10977:SF3">
    <property type="entry name" value="DIPHOSPHOMEVALONATE DECARBOXYLASE"/>
    <property type="match status" value="1"/>
</dbReference>
<evidence type="ECO:0000256" key="6">
    <source>
        <dbReference type="ARBA" id="ARBA00023098"/>
    </source>
</evidence>
<dbReference type="NCBIfam" id="TIGR01240">
    <property type="entry name" value="mevDPdecarb"/>
    <property type="match status" value="1"/>
</dbReference>
<keyword evidence="3" id="KW-0444">Lipid biosynthesis</keyword>
<dbReference type="InterPro" id="IPR005935">
    <property type="entry name" value="Mev_decarb"/>
</dbReference>
<evidence type="ECO:0000256" key="1">
    <source>
        <dbReference type="ARBA" id="ARBA00008831"/>
    </source>
</evidence>
<dbReference type="RefSeq" id="WP_126806374.1">
    <property type="nucleotide sequence ID" value="NZ_NGKA01000001.1"/>
</dbReference>
<dbReference type="EC" id="4.1.1.33" evidence="2"/>
<reference evidence="10 11" key="1">
    <citation type="submission" date="2017-05" db="EMBL/GenBank/DDBJ databases">
        <title>Vagococcus spp. assemblies.</title>
        <authorList>
            <person name="Gulvik C.A."/>
        </authorList>
    </citation>
    <scope>NUCLEOTIDE SEQUENCE [LARGE SCALE GENOMIC DNA]</scope>
    <source>
        <strain evidence="10 11">CCUG 51432</strain>
    </source>
</reference>
<evidence type="ECO:0000256" key="4">
    <source>
        <dbReference type="ARBA" id="ARBA00022741"/>
    </source>
</evidence>
<keyword evidence="5" id="KW-0067">ATP-binding</keyword>
<dbReference type="SUPFAM" id="SSF55060">
    <property type="entry name" value="GHMP Kinase, C-terminal domain"/>
    <property type="match status" value="1"/>
</dbReference>
<dbReference type="Pfam" id="PF18376">
    <property type="entry name" value="MDD_C"/>
    <property type="match status" value="1"/>
</dbReference>
<protein>
    <recommendedName>
        <fullName evidence="2">diphosphomevalonate decarboxylase</fullName>
        <ecNumber evidence="2">4.1.1.33</ecNumber>
    </recommendedName>
</protein>
<comment type="similarity">
    <text evidence="1">Belongs to the diphosphomevalonate decarboxylase family.</text>
</comment>
<dbReference type="AlphaFoldDB" id="A0A430B5W2"/>
<comment type="caution">
    <text evidence="10">The sequence shown here is derived from an EMBL/GenBank/DDBJ whole genome shotgun (WGS) entry which is preliminary data.</text>
</comment>
<dbReference type="Pfam" id="PF22700">
    <property type="entry name" value="MVD-like_N"/>
    <property type="match status" value="1"/>
</dbReference>
<evidence type="ECO:0000313" key="11">
    <source>
        <dbReference type="Proteomes" id="UP000287605"/>
    </source>
</evidence>
<evidence type="ECO:0000259" key="8">
    <source>
        <dbReference type="Pfam" id="PF18376"/>
    </source>
</evidence>
<dbReference type="InterPro" id="IPR029765">
    <property type="entry name" value="Mev_diP_decarb"/>
</dbReference>
<dbReference type="InterPro" id="IPR036554">
    <property type="entry name" value="GHMP_kinase_C_sf"/>
</dbReference>
<keyword evidence="7" id="KW-0456">Lyase</keyword>
<accession>A0A430B5W2</accession>
<evidence type="ECO:0000256" key="7">
    <source>
        <dbReference type="ARBA" id="ARBA00023239"/>
    </source>
</evidence>
<dbReference type="GO" id="GO:0004163">
    <property type="term" value="F:diphosphomevalonate decarboxylase activity"/>
    <property type="evidence" value="ECO:0007669"/>
    <property type="project" value="UniProtKB-EC"/>
</dbReference>
<organism evidence="10 11">
    <name type="scientific">Vagococcus elongatus</name>
    <dbReference type="NCBI Taxonomy" id="180344"/>
    <lineage>
        <taxon>Bacteria</taxon>
        <taxon>Bacillati</taxon>
        <taxon>Bacillota</taxon>
        <taxon>Bacilli</taxon>
        <taxon>Lactobacillales</taxon>
        <taxon>Enterococcaceae</taxon>
        <taxon>Vagococcus</taxon>
    </lineage>
</organism>
<dbReference type="InterPro" id="IPR041431">
    <property type="entry name" value="Mvd1_C"/>
</dbReference>
<keyword evidence="6" id="KW-0443">Lipid metabolism</keyword>
<dbReference type="Gene3D" id="3.30.230.10">
    <property type="match status" value="1"/>
</dbReference>
<feature type="domain" description="Mvd1 C-terminal" evidence="8">
    <location>
        <begin position="182"/>
        <end position="310"/>
    </location>
</feature>
<sequence>MTEKRITARAHTNIALIKYWGKRDEKLFLPMNSSLSLTLDAFYTDTTTSFLPESQEDIFILNGVTQEKKEQEKISAFIDLFREAAGISTKIKVESTNHVPTAAGLASSASAFAALGTSLNELTGMKMDKTTLSTFVRQGSGSATRSIFGGFVEWDMGTNSFDSCAKQIDDASWDIAMLTIPVSTDKKKLSSREGMKLTVETSAFYPAWVAQAGKDLHMIKEAIAAKDFIRLGEITEANGMKMHGTMLGAIPPFSYWEPLTVKVLQKVTEIRGQGLPCYYTMDAGPNVKVLCRKSQAAEIKQILDDTFPENLSIFSGVGQGAYLLTDIEKGRNE</sequence>
<dbReference type="PIRSF" id="PIRSF015950">
    <property type="entry name" value="Mev_P_decrbx"/>
    <property type="match status" value="1"/>
</dbReference>
<feature type="domain" description="Diphosphomevalonate decarboxylase-like N-terminal" evidence="9">
    <location>
        <begin position="10"/>
        <end position="165"/>
    </location>
</feature>
<gene>
    <name evidence="10" type="ORF">CBF29_01095</name>
</gene>
<dbReference type="Gene3D" id="3.30.70.890">
    <property type="entry name" value="GHMP kinase, C-terminal domain"/>
    <property type="match status" value="1"/>
</dbReference>
<dbReference type="GO" id="GO:0005524">
    <property type="term" value="F:ATP binding"/>
    <property type="evidence" value="ECO:0007669"/>
    <property type="project" value="UniProtKB-KW"/>
</dbReference>
<dbReference type="Proteomes" id="UP000287605">
    <property type="component" value="Unassembled WGS sequence"/>
</dbReference>
<keyword evidence="4" id="KW-0547">Nucleotide-binding</keyword>
<dbReference type="GO" id="GO:0019287">
    <property type="term" value="P:isopentenyl diphosphate biosynthetic process, mevalonate pathway"/>
    <property type="evidence" value="ECO:0007669"/>
    <property type="project" value="InterPro"/>
</dbReference>
<evidence type="ECO:0000259" key="9">
    <source>
        <dbReference type="Pfam" id="PF22700"/>
    </source>
</evidence>
<dbReference type="SUPFAM" id="SSF54211">
    <property type="entry name" value="Ribosomal protein S5 domain 2-like"/>
    <property type="match status" value="1"/>
</dbReference>
<proteinExistence type="inferred from homology"/>
<dbReference type="InterPro" id="IPR053859">
    <property type="entry name" value="MVD-like_N"/>
</dbReference>
<dbReference type="OrthoDB" id="5498344at2"/>
<dbReference type="InterPro" id="IPR014721">
    <property type="entry name" value="Ribsml_uS5_D2-typ_fold_subgr"/>
</dbReference>